<dbReference type="Proteomes" id="UP000663836">
    <property type="component" value="Unassembled WGS sequence"/>
</dbReference>
<organism evidence="2 3">
    <name type="scientific">Rotaria sordida</name>
    <dbReference type="NCBI Taxonomy" id="392033"/>
    <lineage>
        <taxon>Eukaryota</taxon>
        <taxon>Metazoa</taxon>
        <taxon>Spiralia</taxon>
        <taxon>Gnathifera</taxon>
        <taxon>Rotifera</taxon>
        <taxon>Eurotatoria</taxon>
        <taxon>Bdelloidea</taxon>
        <taxon>Philodinida</taxon>
        <taxon>Philodinidae</taxon>
        <taxon>Rotaria</taxon>
    </lineage>
</organism>
<feature type="region of interest" description="Disordered" evidence="1">
    <location>
        <begin position="1"/>
        <end position="89"/>
    </location>
</feature>
<feature type="compositionally biased region" description="Polar residues" evidence="1">
    <location>
        <begin position="58"/>
        <end position="79"/>
    </location>
</feature>
<dbReference type="EMBL" id="CAJOBD010057186">
    <property type="protein sequence ID" value="CAF4370802.1"/>
    <property type="molecule type" value="Genomic_DNA"/>
</dbReference>
<evidence type="ECO:0000313" key="3">
    <source>
        <dbReference type="Proteomes" id="UP000663836"/>
    </source>
</evidence>
<comment type="caution">
    <text evidence="2">The sequence shown here is derived from an EMBL/GenBank/DDBJ whole genome shotgun (WGS) entry which is preliminary data.</text>
</comment>
<accession>A0A820MER3</accession>
<dbReference type="AlphaFoldDB" id="A0A820MER3"/>
<evidence type="ECO:0000313" key="2">
    <source>
        <dbReference type="EMBL" id="CAF4370802.1"/>
    </source>
</evidence>
<sequence>MSTVEVNGAGNSHPDELIQSSSNEQISRSYNRTRSVQYPNEYESASHTPKRNPKETPDFNSGIDQHPSKLSNNRQETAKVSTVVTTTSS</sequence>
<name>A0A820MER3_9BILA</name>
<evidence type="ECO:0000256" key="1">
    <source>
        <dbReference type="SAM" id="MobiDB-lite"/>
    </source>
</evidence>
<protein>
    <submittedName>
        <fullName evidence="2">Uncharacterized protein</fullName>
    </submittedName>
</protein>
<proteinExistence type="predicted"/>
<feature type="compositionally biased region" description="Low complexity" evidence="1">
    <location>
        <begin position="80"/>
        <end position="89"/>
    </location>
</feature>
<reference evidence="2" key="1">
    <citation type="submission" date="2021-02" db="EMBL/GenBank/DDBJ databases">
        <authorList>
            <person name="Nowell W R."/>
        </authorList>
    </citation>
    <scope>NUCLEOTIDE SEQUENCE</scope>
</reference>
<feature type="compositionally biased region" description="Polar residues" evidence="1">
    <location>
        <begin position="18"/>
        <end position="47"/>
    </location>
</feature>
<gene>
    <name evidence="2" type="ORF">JBS370_LOCUS42530</name>
</gene>